<comment type="similarity">
    <text evidence="1 3">Belongs to the HMG-CoA reductase family.</text>
</comment>
<name>A0ABT0I328_9LACO</name>
<dbReference type="RefSeq" id="WP_248601878.1">
    <property type="nucleotide sequence ID" value="NZ_JAJIAO010000008.1"/>
</dbReference>
<dbReference type="EC" id="1.1.1.88" evidence="3"/>
<dbReference type="InterPro" id="IPR023074">
    <property type="entry name" value="HMG_CoA_Rdtase_cat_sf"/>
</dbReference>
<dbReference type="InterPro" id="IPR009029">
    <property type="entry name" value="HMG_CoA_Rdtase_sub-bd_dom_sf"/>
</dbReference>
<dbReference type="Gene3D" id="3.90.770.10">
    <property type="entry name" value="3-hydroxy-3-methylglutaryl-coenzyme A Reductase, Chain A, domain 2"/>
    <property type="match status" value="2"/>
</dbReference>
<dbReference type="InterPro" id="IPR004553">
    <property type="entry name" value="HMG_CoA_Rdtase_bac-typ"/>
</dbReference>
<dbReference type="PANTHER" id="PTHR10572:SF24">
    <property type="entry name" value="3-HYDROXY-3-METHYLGLUTARYL-COENZYME A REDUCTASE"/>
    <property type="match status" value="1"/>
</dbReference>
<protein>
    <recommendedName>
        <fullName evidence="3">3-hydroxy-3-methylglutaryl coenzyme A reductase</fullName>
        <shortName evidence="3">HMG-CoA reductase</shortName>
        <ecNumber evidence="3">1.1.1.88</ecNumber>
    </recommendedName>
</protein>
<dbReference type="InterPro" id="IPR009023">
    <property type="entry name" value="HMG_CoA_Rdtase_NAD(P)-bd_sf"/>
</dbReference>
<accession>A0ABT0I328</accession>
<evidence type="ECO:0000313" key="4">
    <source>
        <dbReference type="EMBL" id="MCK8625108.1"/>
    </source>
</evidence>
<sequence length="416" mass="45308">MTEFRHFYTKNYKDRLNIISKFSNIDAQYVNEQTDFNAINDNLIENYVTDYSLPEGVCVNLKVNGKTYVVPMVTEEPSVIAAASNGANLLSSFDGIQADVDKRLLTGQIIIKTNNYNLLYGYVNNHISDIIKIADDAHSSILKYGGGAKKISIRRLDDDYCSIDLSVDVAEAMGANIINTMLEAVAGFLSNRYGDDILMSILSNYATDSLVKVRGTVKYEKLSQSNGLQIAHKIAEASHIAQIDPYRATTHNKGIMNGIDAVVIAMGNDWRSIESAAHAYAANNGNYHGLSTWVADDDKGELIGEMTLPLPLGYVGGVTNVFPKVKLNQQMAQVNSAKELMKITAGVGLSQNLAALKALVTDGIQKGHMHLQLKSLAMSAGANAGQVKNVVKELRLIKHPGLSDAKLILQKINKGE</sequence>
<organism evidence="4 5">
    <name type="scientific">Apilactobacillus xinyiensis</name>
    <dbReference type="NCBI Taxonomy" id="2841032"/>
    <lineage>
        <taxon>Bacteria</taxon>
        <taxon>Bacillati</taxon>
        <taxon>Bacillota</taxon>
        <taxon>Bacilli</taxon>
        <taxon>Lactobacillales</taxon>
        <taxon>Lactobacillaceae</taxon>
        <taxon>Apilactobacillus</taxon>
    </lineage>
</organism>
<dbReference type="GO" id="GO:0140643">
    <property type="term" value="F:hydroxymethylglutaryl-CoA reductase (NADH) activity"/>
    <property type="evidence" value="ECO:0007669"/>
    <property type="project" value="UniProtKB-EC"/>
</dbReference>
<dbReference type="InterPro" id="IPR002202">
    <property type="entry name" value="HMG_CoA_Rdtase"/>
</dbReference>
<dbReference type="PROSITE" id="PS01192">
    <property type="entry name" value="HMG_COA_REDUCTASE_3"/>
    <property type="match status" value="1"/>
</dbReference>
<proteinExistence type="inferred from homology"/>
<dbReference type="Pfam" id="PF00368">
    <property type="entry name" value="HMG-CoA_red"/>
    <property type="match status" value="1"/>
</dbReference>
<comment type="caution">
    <text evidence="4">The sequence shown here is derived from an EMBL/GenBank/DDBJ whole genome shotgun (WGS) entry which is preliminary data.</text>
</comment>
<dbReference type="EMBL" id="JAJIAO010000008">
    <property type="protein sequence ID" value="MCK8625108.1"/>
    <property type="molecule type" value="Genomic_DNA"/>
</dbReference>
<evidence type="ECO:0000256" key="2">
    <source>
        <dbReference type="ARBA" id="ARBA00023002"/>
    </source>
</evidence>
<comment type="pathway">
    <text evidence="3">Metabolic intermediate metabolism; (R)-mevalonate degradation; (S)-3-hydroxy-3-methylglutaryl-CoA from (R)-mevalonate: step 1/1.</text>
</comment>
<dbReference type="InterPro" id="IPR023076">
    <property type="entry name" value="HMG_CoA_Rdtase_CS"/>
</dbReference>
<evidence type="ECO:0000256" key="3">
    <source>
        <dbReference type="RuleBase" id="RU361219"/>
    </source>
</evidence>
<dbReference type="SUPFAM" id="SSF56542">
    <property type="entry name" value="Substrate-binding domain of HMG-CoA reductase"/>
    <property type="match status" value="1"/>
</dbReference>
<keyword evidence="5" id="KW-1185">Reference proteome</keyword>
<dbReference type="NCBIfam" id="TIGR00532">
    <property type="entry name" value="HMG_CoA_R_NAD"/>
    <property type="match status" value="1"/>
</dbReference>
<comment type="catalytic activity">
    <reaction evidence="3">
        <text>(R)-mevalonate + 2 NAD(+) + CoA = (3S)-3-hydroxy-3-methylglutaryl-CoA + 2 NADH + 2 H(+)</text>
        <dbReference type="Rhea" id="RHEA:14833"/>
        <dbReference type="ChEBI" id="CHEBI:15378"/>
        <dbReference type="ChEBI" id="CHEBI:36464"/>
        <dbReference type="ChEBI" id="CHEBI:43074"/>
        <dbReference type="ChEBI" id="CHEBI:57287"/>
        <dbReference type="ChEBI" id="CHEBI:57540"/>
        <dbReference type="ChEBI" id="CHEBI:57945"/>
        <dbReference type="EC" id="1.1.1.88"/>
    </reaction>
</comment>
<dbReference type="PANTHER" id="PTHR10572">
    <property type="entry name" value="3-HYDROXY-3-METHYLGLUTARYL-COENZYME A REDUCTASE"/>
    <property type="match status" value="1"/>
</dbReference>
<dbReference type="Gene3D" id="1.10.8.660">
    <property type="match status" value="1"/>
</dbReference>
<evidence type="ECO:0000313" key="5">
    <source>
        <dbReference type="Proteomes" id="UP001522905"/>
    </source>
</evidence>
<gene>
    <name evidence="4" type="ORF">LNP07_06225</name>
</gene>
<dbReference type="Proteomes" id="UP001522905">
    <property type="component" value="Unassembled WGS sequence"/>
</dbReference>
<keyword evidence="2 3" id="KW-0560">Oxidoreductase</keyword>
<dbReference type="CDD" id="cd00644">
    <property type="entry name" value="HMG-CoA_reductase_classII"/>
    <property type="match status" value="1"/>
</dbReference>
<reference evidence="4 5" key="1">
    <citation type="submission" date="2021-11" db="EMBL/GenBank/DDBJ databases">
        <title>Comparative genomics of bee honey and flower isolates.</title>
        <authorList>
            <person name="Bechtner J.D."/>
            <person name="Gallus M.K."/>
            <person name="Ehrmann M."/>
        </authorList>
    </citation>
    <scope>NUCLEOTIDE SEQUENCE [LARGE SCALE GENOMIC DNA]</scope>
    <source>
        <strain evidence="4 5">M161</strain>
    </source>
</reference>
<dbReference type="PROSITE" id="PS50065">
    <property type="entry name" value="HMG_COA_REDUCTASE_4"/>
    <property type="match status" value="1"/>
</dbReference>
<evidence type="ECO:0000256" key="1">
    <source>
        <dbReference type="ARBA" id="ARBA00007661"/>
    </source>
</evidence>
<dbReference type="SUPFAM" id="SSF55035">
    <property type="entry name" value="NAD-binding domain of HMG-CoA reductase"/>
    <property type="match status" value="1"/>
</dbReference>
<keyword evidence="3" id="KW-0520">NAD</keyword>